<keyword evidence="2" id="KW-1185">Reference proteome</keyword>
<evidence type="ECO:0000313" key="1">
    <source>
        <dbReference type="EMBL" id="CAJ2644623.1"/>
    </source>
</evidence>
<dbReference type="EMBL" id="CASHSV030000044">
    <property type="protein sequence ID" value="CAJ2644623.1"/>
    <property type="molecule type" value="Genomic_DNA"/>
</dbReference>
<organism evidence="1 2">
    <name type="scientific">Trifolium pratense</name>
    <name type="common">Red clover</name>
    <dbReference type="NCBI Taxonomy" id="57577"/>
    <lineage>
        <taxon>Eukaryota</taxon>
        <taxon>Viridiplantae</taxon>
        <taxon>Streptophyta</taxon>
        <taxon>Embryophyta</taxon>
        <taxon>Tracheophyta</taxon>
        <taxon>Spermatophyta</taxon>
        <taxon>Magnoliopsida</taxon>
        <taxon>eudicotyledons</taxon>
        <taxon>Gunneridae</taxon>
        <taxon>Pentapetalae</taxon>
        <taxon>rosids</taxon>
        <taxon>fabids</taxon>
        <taxon>Fabales</taxon>
        <taxon>Fabaceae</taxon>
        <taxon>Papilionoideae</taxon>
        <taxon>50 kb inversion clade</taxon>
        <taxon>NPAAA clade</taxon>
        <taxon>Hologalegina</taxon>
        <taxon>IRL clade</taxon>
        <taxon>Trifolieae</taxon>
        <taxon>Trifolium</taxon>
    </lineage>
</organism>
<reference evidence="1" key="1">
    <citation type="submission" date="2023-10" db="EMBL/GenBank/DDBJ databases">
        <authorList>
            <person name="Rodriguez Cubillos JULIANA M."/>
            <person name="De Vega J."/>
        </authorList>
    </citation>
    <scope>NUCLEOTIDE SEQUENCE</scope>
</reference>
<proteinExistence type="predicted"/>
<protein>
    <submittedName>
        <fullName evidence="1">Uncharacterized protein</fullName>
    </submittedName>
</protein>
<gene>
    <name evidence="1" type="ORF">MILVUS5_LOCUS13601</name>
</gene>
<comment type="caution">
    <text evidence="1">The sequence shown here is derived from an EMBL/GenBank/DDBJ whole genome shotgun (WGS) entry which is preliminary data.</text>
</comment>
<accession>A0ACB0JKX1</accession>
<evidence type="ECO:0000313" key="2">
    <source>
        <dbReference type="Proteomes" id="UP001177021"/>
    </source>
</evidence>
<name>A0ACB0JKX1_TRIPR</name>
<dbReference type="Proteomes" id="UP001177021">
    <property type="component" value="Unassembled WGS sequence"/>
</dbReference>
<sequence length="257" mass="29582">MASQKYFVYISLLLCFIFLVSNAVEVTHDGRVIKIDGKRRVLISGSIHYPRSTPQMWPDLIKKAKEGGLHAIETYVFWNAHEPIRREYDFSGNNDLIRFLKTIQDEGLFAVLRIGPYVCAEWNYGGIPVWVHNLPGMEIWTANKVYMDEMQNFTTLIVNMVQKEKLFASQGGPIILSQIENEYGNVEYGNVMFVYGDDGKAYIDWCAKMAESFNIGVPWIMCQQPDAPQPMINTCNGWYCHDFEPNNPNSPKMWTEN</sequence>